<keyword evidence="3" id="KW-1185">Reference proteome</keyword>
<proteinExistence type="predicted"/>
<dbReference type="HOGENOM" id="CLU_598640_0_0_1"/>
<protein>
    <recommendedName>
        <fullName evidence="1">Leucine-rich repeat domain-containing protein</fullName>
    </recommendedName>
</protein>
<sequence length="457" mass="52161">MAVLTSLPEELYHIVTSYASEDSLLTLALTSRAFNRHVTPMIYCCPYFHDHGQRGPYFIRINRSFNYEACFGRVSEIVQLPLFLRTIAESPSLRSYIQAADFQWCSNENSNIDAVILQILSFLPRDLKALHLSITREAYPFPSTLPITSLQLHYPGGMGIGRWDGEFDLPFEDVYSVFQIPTLEHLTYIDARHFDHFPPGLQPGARAKTSNITSLAFLDGAAIGEDFFDMMTWPVALKKIHMRFFPDEAHLGDRHDVSPARLREALLPQRDSLEEIVLEGVYYFKGRDDSILGSLHEFSALKRLGAAVDYLCPSVWNKAEESDETAPDIYKVLPNTLEELQLEAHPDFSWRSRPVRMNRKRLPGSRTRPHLSATGDDLRGRLLEIAYHKEGQYPNLKTVAVYYTFSERYKLPPDEELLDEKLLDDDLLEINALFETFEDAGIELFYGASKGPPRFGA</sequence>
<dbReference type="EMBL" id="KN832893">
    <property type="protein sequence ID" value="KIM93709.1"/>
    <property type="molecule type" value="Genomic_DNA"/>
</dbReference>
<name>A0A0C3GQU4_OIDMZ</name>
<gene>
    <name evidence="2" type="ORF">OIDMADRAFT_35531</name>
</gene>
<evidence type="ECO:0000313" key="2">
    <source>
        <dbReference type="EMBL" id="KIM93709.1"/>
    </source>
</evidence>
<accession>A0A0C3GQU4</accession>
<evidence type="ECO:0000259" key="1">
    <source>
        <dbReference type="Pfam" id="PF24969"/>
    </source>
</evidence>
<dbReference type="InterPro" id="IPR056867">
    <property type="entry name" value="LRR_15"/>
</dbReference>
<dbReference type="OrthoDB" id="5339734at2759"/>
<reference evidence="3" key="2">
    <citation type="submission" date="2015-01" db="EMBL/GenBank/DDBJ databases">
        <title>Evolutionary Origins and Diversification of the Mycorrhizal Mutualists.</title>
        <authorList>
            <consortium name="DOE Joint Genome Institute"/>
            <consortium name="Mycorrhizal Genomics Consortium"/>
            <person name="Kohler A."/>
            <person name="Kuo A."/>
            <person name="Nagy L.G."/>
            <person name="Floudas D."/>
            <person name="Copeland A."/>
            <person name="Barry K.W."/>
            <person name="Cichocki N."/>
            <person name="Veneault-Fourrey C."/>
            <person name="LaButti K."/>
            <person name="Lindquist E.A."/>
            <person name="Lipzen A."/>
            <person name="Lundell T."/>
            <person name="Morin E."/>
            <person name="Murat C."/>
            <person name="Riley R."/>
            <person name="Ohm R."/>
            <person name="Sun H."/>
            <person name="Tunlid A."/>
            <person name="Henrissat B."/>
            <person name="Grigoriev I.V."/>
            <person name="Hibbett D.S."/>
            <person name="Martin F."/>
        </authorList>
    </citation>
    <scope>NUCLEOTIDE SEQUENCE [LARGE SCALE GENOMIC DNA]</scope>
    <source>
        <strain evidence="3">Zn</strain>
    </source>
</reference>
<organism evidence="2 3">
    <name type="scientific">Oidiodendron maius (strain Zn)</name>
    <dbReference type="NCBI Taxonomy" id="913774"/>
    <lineage>
        <taxon>Eukaryota</taxon>
        <taxon>Fungi</taxon>
        <taxon>Dikarya</taxon>
        <taxon>Ascomycota</taxon>
        <taxon>Pezizomycotina</taxon>
        <taxon>Leotiomycetes</taxon>
        <taxon>Leotiomycetes incertae sedis</taxon>
        <taxon>Myxotrichaceae</taxon>
        <taxon>Oidiodendron</taxon>
    </lineage>
</organism>
<dbReference type="Pfam" id="PF24969">
    <property type="entry name" value="LRR_15"/>
    <property type="match status" value="1"/>
</dbReference>
<dbReference type="InParanoid" id="A0A0C3GQU4"/>
<evidence type="ECO:0000313" key="3">
    <source>
        <dbReference type="Proteomes" id="UP000054321"/>
    </source>
</evidence>
<reference evidence="2 3" key="1">
    <citation type="submission" date="2014-04" db="EMBL/GenBank/DDBJ databases">
        <authorList>
            <consortium name="DOE Joint Genome Institute"/>
            <person name="Kuo A."/>
            <person name="Martino E."/>
            <person name="Perotto S."/>
            <person name="Kohler A."/>
            <person name="Nagy L.G."/>
            <person name="Floudas D."/>
            <person name="Copeland A."/>
            <person name="Barry K.W."/>
            <person name="Cichocki N."/>
            <person name="Veneault-Fourrey C."/>
            <person name="LaButti K."/>
            <person name="Lindquist E.A."/>
            <person name="Lipzen A."/>
            <person name="Lundell T."/>
            <person name="Morin E."/>
            <person name="Murat C."/>
            <person name="Sun H."/>
            <person name="Tunlid A."/>
            <person name="Henrissat B."/>
            <person name="Grigoriev I.V."/>
            <person name="Hibbett D.S."/>
            <person name="Martin F."/>
            <person name="Nordberg H.P."/>
            <person name="Cantor M.N."/>
            <person name="Hua S.X."/>
        </authorList>
    </citation>
    <scope>NUCLEOTIDE SEQUENCE [LARGE SCALE GENOMIC DNA]</scope>
    <source>
        <strain evidence="2 3">Zn</strain>
    </source>
</reference>
<dbReference type="AlphaFoldDB" id="A0A0C3GQU4"/>
<feature type="domain" description="Leucine-rich repeat" evidence="1">
    <location>
        <begin position="259"/>
        <end position="343"/>
    </location>
</feature>
<dbReference type="CDD" id="cd09917">
    <property type="entry name" value="F-box_SF"/>
    <property type="match status" value="1"/>
</dbReference>
<dbReference type="Proteomes" id="UP000054321">
    <property type="component" value="Unassembled WGS sequence"/>
</dbReference>